<evidence type="ECO:0000259" key="2">
    <source>
        <dbReference type="SMART" id="SM00912"/>
    </source>
</evidence>
<dbReference type="SMART" id="SM00912">
    <property type="entry name" value="Haemagg_act"/>
    <property type="match status" value="1"/>
</dbReference>
<accession>A0A158CQ75</accession>
<feature type="compositionally biased region" description="Basic residues" evidence="1">
    <location>
        <begin position="13"/>
        <end position="26"/>
    </location>
</feature>
<reference evidence="3" key="1">
    <citation type="submission" date="2016-01" db="EMBL/GenBank/DDBJ databases">
        <authorList>
            <person name="Peeters C."/>
        </authorList>
    </citation>
    <scope>NUCLEOTIDE SEQUENCE [LARGE SCALE GENOMIC DNA]</scope>
    <source>
        <strain evidence="3">LMG 29318</strain>
    </source>
</reference>
<dbReference type="OrthoDB" id="218680at2"/>
<protein>
    <submittedName>
        <fullName evidence="3">Filamentous hemagglutinin-like protein</fullName>
    </submittedName>
</protein>
<dbReference type="InterPro" id="IPR008638">
    <property type="entry name" value="FhaB/CdiA-like_TPS"/>
</dbReference>
<name>A0A158CQ75_9BURK</name>
<dbReference type="InterPro" id="IPR011050">
    <property type="entry name" value="Pectin_lyase_fold/virulence"/>
</dbReference>
<dbReference type="InterPro" id="IPR050909">
    <property type="entry name" value="Bact_Autotransporter_VF"/>
</dbReference>
<dbReference type="PANTHER" id="PTHR12338">
    <property type="entry name" value="AUTOTRANSPORTER"/>
    <property type="match status" value="1"/>
</dbReference>
<feature type="region of interest" description="Disordered" evidence="1">
    <location>
        <begin position="1"/>
        <end position="26"/>
    </location>
</feature>
<dbReference type="AlphaFoldDB" id="A0A158CQ75"/>
<evidence type="ECO:0000256" key="1">
    <source>
        <dbReference type="SAM" id="MobiDB-lite"/>
    </source>
</evidence>
<dbReference type="InterPro" id="IPR012334">
    <property type="entry name" value="Pectin_lyas_fold"/>
</dbReference>
<sequence length="813" mass="80969">MQLDSSLALSVRPARHSRLSHHPRNRARHLRLRPLTMALLLATASSGLSSIEAQAAPPLPKGGQFIAGGGSISGGEQALTINQSTSRGVIDWCSFSIGNGRTVTFNNGSGATLNRVTGGDPSVILGSLNASGSVYLINPQGVLVGPTGVIATGGRFVASALDADNNAFMQGGALTLSGGGKGVVVNLGRIGSSGGDVFLVSRTLAANLGSIDAAQGTAELAAGSQVLLQDASGSQQVFVQTGSGGTALNAGAIRAAQINLQAADGNVYALAGNSAAIRATSTTTRDGHVWLVADAGGVHVNSDVSASNANGSGGTVETRGNTLDVGGATVLAGTWKLGAPTFILDGSNAGAVSRSLNAGTSVDVETSAGGLAVNGNVQWNGAAALTLGATHNMTIAANTTIANAGSGNLTLRADSGGIDNGGSIANGGTIDWSKSTGIVTALYDMNGTYSPGTVLANMNWTAAPYSGLVTQITAYKLVNNVNDLQNVALNVSGNYALGKDIDASAATSFNPIGSLPGPVAAPSNAPFTGQFDGMGHTIDSLRINGVAFGPIDIGRGGPTSALGLFGVVGANGVVRNVNLTNAAIGVGFDIGSFGLLVGVNYGLVAYASSSGKVNDYFIYGGGPDGGLVGSNYGTIERSSSSASVLTQGIAGGLVGDNHGTIAQSFVTGSVGRGSHGGTGGIVGTNAGLLTQSYSTGYAQDAGLVDDNTATGIIDQSFAANLVSGPGQPGSFHGGIAFYNYGAIHNNVYWDRTVTTQTSAFTIGNGTAPPDSNGLTTTQMSNASNFLDWSIPAGGVWAMPAGATHPLLQWQQGH</sequence>
<dbReference type="SUPFAM" id="SSF51126">
    <property type="entry name" value="Pectin lyase-like"/>
    <property type="match status" value="1"/>
</dbReference>
<keyword evidence="4" id="KW-1185">Reference proteome</keyword>
<gene>
    <name evidence="3" type="ORF">AWB75_05481</name>
</gene>
<organism evidence="3 4">
    <name type="scientific">Caballeronia catudaia</name>
    <dbReference type="NCBI Taxonomy" id="1777136"/>
    <lineage>
        <taxon>Bacteria</taxon>
        <taxon>Pseudomonadati</taxon>
        <taxon>Pseudomonadota</taxon>
        <taxon>Betaproteobacteria</taxon>
        <taxon>Burkholderiales</taxon>
        <taxon>Burkholderiaceae</taxon>
        <taxon>Caballeronia</taxon>
    </lineage>
</organism>
<dbReference type="NCBIfam" id="TIGR01901">
    <property type="entry name" value="adhes_NPXG"/>
    <property type="match status" value="1"/>
</dbReference>
<dbReference type="EMBL" id="FCOF02000036">
    <property type="protein sequence ID" value="SAK84006.1"/>
    <property type="molecule type" value="Genomic_DNA"/>
</dbReference>
<proteinExistence type="predicted"/>
<comment type="caution">
    <text evidence="3">The sequence shown here is derived from an EMBL/GenBank/DDBJ whole genome shotgun (WGS) entry which is preliminary data.</text>
</comment>
<dbReference type="Gene3D" id="2.160.20.10">
    <property type="entry name" value="Single-stranded right-handed beta-helix, Pectin lyase-like"/>
    <property type="match status" value="1"/>
</dbReference>
<dbReference type="Proteomes" id="UP000054870">
    <property type="component" value="Unassembled WGS sequence"/>
</dbReference>
<evidence type="ECO:0000313" key="3">
    <source>
        <dbReference type="EMBL" id="SAK84006.1"/>
    </source>
</evidence>
<dbReference type="Gene3D" id="2.160.20.110">
    <property type="match status" value="1"/>
</dbReference>
<dbReference type="PANTHER" id="PTHR12338:SF5">
    <property type="entry name" value="ANTIGEN 43-RELATED"/>
    <property type="match status" value="1"/>
</dbReference>
<dbReference type="Pfam" id="PF05860">
    <property type="entry name" value="TPS"/>
    <property type="match status" value="1"/>
</dbReference>
<feature type="domain" description="Filamentous haemagglutinin FhaB/tRNA nuclease CdiA-like TPS" evidence="2">
    <location>
        <begin position="56"/>
        <end position="167"/>
    </location>
</feature>
<evidence type="ECO:0000313" key="4">
    <source>
        <dbReference type="Proteomes" id="UP000054870"/>
    </source>
</evidence>